<sequence>MLKEFLHVSLGGMVVLKEKIEEELKVLEEKGKISTSDAKSFIESISQRGKEEDERVKAKMKEMIKEVVNELGLATKSDIEELKSKLS</sequence>
<dbReference type="STRING" id="1193502.SHALO_1348"/>
<reference evidence="2" key="1">
    <citation type="submission" date="2016-08" db="EMBL/GenBank/DDBJ databases">
        <title>Complete genome sequence of the organohalide-respiring Epsilonproteobacterium Sulfurospirillum halorespirans.</title>
        <authorList>
            <person name="Goris T."/>
            <person name="Zimmermann J."/>
            <person name="Schenz B."/>
            <person name="Lemos M."/>
            <person name="Hackermueller J."/>
            <person name="Diekert G."/>
        </authorList>
    </citation>
    <scope>NUCLEOTIDE SEQUENCE [LARGE SCALE GENOMIC DNA]</scope>
    <source>
        <strain>DSM 13726</strain>
        <strain evidence="2">PCE-M2</strain>
    </source>
</reference>
<dbReference type="EMBL" id="CP017111">
    <property type="protein sequence ID" value="AOO65124.1"/>
    <property type="molecule type" value="Genomic_DNA"/>
</dbReference>
<dbReference type="KEGG" id="shal:SHALO_1348"/>
<evidence type="ECO:0000313" key="1">
    <source>
        <dbReference type="EMBL" id="AOO65124.1"/>
    </source>
</evidence>
<proteinExistence type="predicted"/>
<keyword evidence="2" id="KW-1185">Reference proteome</keyword>
<evidence type="ECO:0000313" key="2">
    <source>
        <dbReference type="Proteomes" id="UP000094609"/>
    </source>
</evidence>
<dbReference type="RefSeq" id="WP_069477929.1">
    <property type="nucleotide sequence ID" value="NZ_CP017111.1"/>
</dbReference>
<gene>
    <name evidence="1" type="ORF">SHALO_1348</name>
</gene>
<evidence type="ECO:0008006" key="3">
    <source>
        <dbReference type="Google" id="ProtNLM"/>
    </source>
</evidence>
<organism evidence="1 2">
    <name type="scientific">Sulfurospirillum halorespirans DSM 13726</name>
    <dbReference type="NCBI Taxonomy" id="1193502"/>
    <lineage>
        <taxon>Bacteria</taxon>
        <taxon>Pseudomonadati</taxon>
        <taxon>Campylobacterota</taxon>
        <taxon>Epsilonproteobacteria</taxon>
        <taxon>Campylobacterales</taxon>
        <taxon>Sulfurospirillaceae</taxon>
        <taxon>Sulfurospirillum</taxon>
    </lineage>
</organism>
<dbReference type="PATRIC" id="fig|1193502.14.peg.1368"/>
<accession>A0A1D7TJR3</accession>
<dbReference type="Proteomes" id="UP000094609">
    <property type="component" value="Chromosome"/>
</dbReference>
<name>A0A1D7TJR3_9BACT</name>
<dbReference type="AlphaFoldDB" id="A0A1D7TJR3"/>
<protein>
    <recommendedName>
        <fullName evidence="3">Polyhydroxyalkanoate synthesis regulator phasin</fullName>
    </recommendedName>
</protein>